<dbReference type="PANTHER" id="PTHR34047:SF8">
    <property type="entry name" value="PROTEIN YKFC"/>
    <property type="match status" value="1"/>
</dbReference>
<protein>
    <recommendedName>
        <fullName evidence="2">Reverse transcriptase domain-containing protein</fullName>
    </recommendedName>
</protein>
<evidence type="ECO:0000313" key="4">
    <source>
        <dbReference type="Proteomes" id="UP000612585"/>
    </source>
</evidence>
<dbReference type="Pfam" id="PF00078">
    <property type="entry name" value="RVT_1"/>
    <property type="match status" value="1"/>
</dbReference>
<reference evidence="3" key="1">
    <citation type="submission" date="2021-01" db="EMBL/GenBank/DDBJ databases">
        <title>Whole genome shotgun sequence of Virgisporangium aurantiacum NBRC 16421.</title>
        <authorList>
            <person name="Komaki H."/>
            <person name="Tamura T."/>
        </authorList>
    </citation>
    <scope>NUCLEOTIDE SEQUENCE</scope>
    <source>
        <strain evidence="3">NBRC 16421</strain>
    </source>
</reference>
<dbReference type="EMBL" id="BOPG01000044">
    <property type="protein sequence ID" value="GIJ59126.1"/>
    <property type="molecule type" value="Genomic_DNA"/>
</dbReference>
<dbReference type="AlphaFoldDB" id="A0A8J4E2M7"/>
<evidence type="ECO:0000256" key="1">
    <source>
        <dbReference type="SAM" id="MobiDB-lite"/>
    </source>
</evidence>
<evidence type="ECO:0000313" key="3">
    <source>
        <dbReference type="EMBL" id="GIJ59126.1"/>
    </source>
</evidence>
<sequence>MSSPLPLIPNALDSLDRRLQDRDDIEGILQILRILQRLGLSREDLQVRLERTRAVNDTQQRDQVVEDNCLLALDIVLGYAGDISLRWDARETARLLIPRCLSDEQLHDAISLALARSDMLPPRRNVVPVENIQTELGPVLSERLRNFELAPQPASFFRVPKDRFVTRPAALLAPNDRVCFEALADMIAPVFDSAAPSNVIWPRTRQHVEHSSFAQRPVDWDYPYIVSADIERFYENVDHGRLALVLAGELRANSVFTRTVEALLDSVMSTNTGLPQGPPASEIFASCYLLLIDKHLIQQGIDYVRYMDDYRFGAHSVLDARIKLEALESMLRDLGLSLNASKTWPYKAETYRGFVDAGPSAREQSLQRWFDSMVEHRVREADNAGELEGELRSLGVEDQEVWDALYHGTMSLEEIIEDLRGRLDQARANSFAALIPFEAARLRQKIVRRDEEDSQSNLNHAFIYLASAEVWIDWADVREVMLWYPALARTVAAYLTALAARYEGDVRAALADWLSPQFDTDWVQCWACSVAEASAGLVDDTIAARLVALCAAGASVPLTAAEATRALAAAHRLDRASWESAHSTPAVESELYLDTKASPSGYPWLSDSAGGPPTLGEVADTDQTDS</sequence>
<evidence type="ECO:0000259" key="2">
    <source>
        <dbReference type="PROSITE" id="PS50878"/>
    </source>
</evidence>
<dbReference type="InterPro" id="IPR051083">
    <property type="entry name" value="GrpII_Intron_Splice-Mob/Def"/>
</dbReference>
<dbReference type="SUPFAM" id="SSF56672">
    <property type="entry name" value="DNA/RNA polymerases"/>
    <property type="match status" value="1"/>
</dbReference>
<dbReference type="PROSITE" id="PS50878">
    <property type="entry name" value="RT_POL"/>
    <property type="match status" value="1"/>
</dbReference>
<dbReference type="PANTHER" id="PTHR34047">
    <property type="entry name" value="NUCLEAR INTRON MATURASE 1, MITOCHONDRIAL-RELATED"/>
    <property type="match status" value="1"/>
</dbReference>
<gene>
    <name evidence="3" type="ORF">Vau01_066420</name>
</gene>
<feature type="region of interest" description="Disordered" evidence="1">
    <location>
        <begin position="603"/>
        <end position="626"/>
    </location>
</feature>
<dbReference type="InterPro" id="IPR000477">
    <property type="entry name" value="RT_dom"/>
</dbReference>
<name>A0A8J4E2M7_9ACTN</name>
<keyword evidence="4" id="KW-1185">Reference proteome</keyword>
<dbReference type="Proteomes" id="UP000612585">
    <property type="component" value="Unassembled WGS sequence"/>
</dbReference>
<comment type="caution">
    <text evidence="3">The sequence shown here is derived from an EMBL/GenBank/DDBJ whole genome shotgun (WGS) entry which is preliminary data.</text>
</comment>
<dbReference type="CDD" id="cd01646">
    <property type="entry name" value="RT_Bac_retron_I"/>
    <property type="match status" value="1"/>
</dbReference>
<organism evidence="3 4">
    <name type="scientific">Virgisporangium aurantiacum</name>
    <dbReference type="NCBI Taxonomy" id="175570"/>
    <lineage>
        <taxon>Bacteria</taxon>
        <taxon>Bacillati</taxon>
        <taxon>Actinomycetota</taxon>
        <taxon>Actinomycetes</taxon>
        <taxon>Micromonosporales</taxon>
        <taxon>Micromonosporaceae</taxon>
        <taxon>Virgisporangium</taxon>
    </lineage>
</organism>
<proteinExistence type="predicted"/>
<feature type="domain" description="Reverse transcriptase" evidence="2">
    <location>
        <begin position="140"/>
        <end position="374"/>
    </location>
</feature>
<accession>A0A8J4E2M7</accession>
<dbReference type="InterPro" id="IPR043502">
    <property type="entry name" value="DNA/RNA_pol_sf"/>
</dbReference>